<dbReference type="AlphaFoldDB" id="A0A9W9QG57"/>
<comment type="caution">
    <text evidence="1">The sequence shown here is derived from an EMBL/GenBank/DDBJ whole genome shotgun (WGS) entry which is preliminary data.</text>
</comment>
<dbReference type="Proteomes" id="UP001147695">
    <property type="component" value="Unassembled WGS sequence"/>
</dbReference>
<gene>
    <name evidence="1" type="ORF">N7452_007932</name>
</gene>
<proteinExistence type="predicted"/>
<organism evidence="1 2">
    <name type="scientific">Penicillium brevicompactum</name>
    <dbReference type="NCBI Taxonomy" id="5074"/>
    <lineage>
        <taxon>Eukaryota</taxon>
        <taxon>Fungi</taxon>
        <taxon>Dikarya</taxon>
        <taxon>Ascomycota</taxon>
        <taxon>Pezizomycotina</taxon>
        <taxon>Eurotiomycetes</taxon>
        <taxon>Eurotiomycetidae</taxon>
        <taxon>Eurotiales</taxon>
        <taxon>Aspergillaceae</taxon>
        <taxon>Penicillium</taxon>
    </lineage>
</organism>
<dbReference type="EMBL" id="JAPZBQ010000004">
    <property type="protein sequence ID" value="KAJ5335529.1"/>
    <property type="molecule type" value="Genomic_DNA"/>
</dbReference>
<evidence type="ECO:0000313" key="1">
    <source>
        <dbReference type="EMBL" id="KAJ5335529.1"/>
    </source>
</evidence>
<name>A0A9W9QG57_PENBR</name>
<evidence type="ECO:0000313" key="2">
    <source>
        <dbReference type="Proteomes" id="UP001147695"/>
    </source>
</evidence>
<protein>
    <submittedName>
        <fullName evidence="1">Uncharacterized protein</fullName>
    </submittedName>
</protein>
<reference evidence="1" key="2">
    <citation type="journal article" date="2023" name="IMA Fungus">
        <title>Comparative genomic study of the Penicillium genus elucidates a diverse pangenome and 15 lateral gene transfer events.</title>
        <authorList>
            <person name="Petersen C."/>
            <person name="Sorensen T."/>
            <person name="Nielsen M.R."/>
            <person name="Sondergaard T.E."/>
            <person name="Sorensen J.L."/>
            <person name="Fitzpatrick D.A."/>
            <person name="Frisvad J.C."/>
            <person name="Nielsen K.L."/>
        </authorList>
    </citation>
    <scope>NUCLEOTIDE SEQUENCE</scope>
    <source>
        <strain evidence="1">IBT 35673</strain>
    </source>
</reference>
<sequence length="212" mass="23893">MNFSWLPCLTQRHVGSKGEKATWGCVIYRTTYTPQSDVAFPQLVDILNSYMNEGSIAEYGPSEKNKLFGAEATSYHECSPQYPPALMDDRMRFDGASMDSIRAHCLSWVEKREKRDNITIYPTCIVVDEEALQSFLYTSPLQGDSKSDKVRNNPMRFVKVIAPPEIDEYDGFMGGERLGDESDRLDLQATSRGKKIAALLESDDEYDSFLGG</sequence>
<reference evidence="1" key="1">
    <citation type="submission" date="2022-12" db="EMBL/GenBank/DDBJ databases">
        <authorList>
            <person name="Petersen C."/>
        </authorList>
    </citation>
    <scope>NUCLEOTIDE SEQUENCE</scope>
    <source>
        <strain evidence="1">IBT 35673</strain>
    </source>
</reference>
<accession>A0A9W9QG57</accession>